<evidence type="ECO:0000313" key="2">
    <source>
        <dbReference type="Proteomes" id="UP001223802"/>
    </source>
</evidence>
<proteinExistence type="predicted"/>
<keyword evidence="2" id="KW-1185">Reference proteome</keyword>
<gene>
    <name evidence="1" type="ORF">PU634_10440</name>
</gene>
<dbReference type="RefSeq" id="WP_306760729.1">
    <property type="nucleotide sequence ID" value="NZ_CP118224.1"/>
</dbReference>
<dbReference type="EMBL" id="CP118224">
    <property type="protein sequence ID" value="WMC09534.1"/>
    <property type="molecule type" value="Genomic_DNA"/>
</dbReference>
<sequence>MSGINKYVRTIENSLEKAGFMATGWSYTSKGHLAFELEDGSTHFISKTPGDHRVVKNFVSQVRRRVAARAEDVTLH</sequence>
<accession>A0AA50QAX0</accession>
<organism evidence="1 2">
    <name type="scientific">Oceanimonas pelagia</name>
    <dbReference type="NCBI Taxonomy" id="3028314"/>
    <lineage>
        <taxon>Bacteria</taxon>
        <taxon>Pseudomonadati</taxon>
        <taxon>Pseudomonadota</taxon>
        <taxon>Gammaproteobacteria</taxon>
        <taxon>Aeromonadales</taxon>
        <taxon>Aeromonadaceae</taxon>
        <taxon>Oceanimonas</taxon>
    </lineage>
</organism>
<dbReference type="AlphaFoldDB" id="A0AA50QAX0"/>
<protein>
    <submittedName>
        <fullName evidence="1">Uncharacterized protein</fullName>
    </submittedName>
</protein>
<name>A0AA50QAX0_9GAMM</name>
<reference evidence="1 2" key="1">
    <citation type="submission" date="2023-02" db="EMBL/GenBank/DDBJ databases">
        <title>Complete genome sequence of a novel bacterium Oceanimonas sp. NTOU-MSR1 isolated from marine coast sediment.</title>
        <authorList>
            <person name="Yang H.-T."/>
            <person name="Chen Y.-L."/>
            <person name="Ho Y.-N."/>
        </authorList>
    </citation>
    <scope>NUCLEOTIDE SEQUENCE [LARGE SCALE GENOMIC DNA]</scope>
    <source>
        <strain evidence="1 2">NTOU-MSR1</strain>
    </source>
</reference>
<evidence type="ECO:0000313" key="1">
    <source>
        <dbReference type="EMBL" id="WMC09534.1"/>
    </source>
</evidence>
<dbReference type="Proteomes" id="UP001223802">
    <property type="component" value="Chromosome"/>
</dbReference>
<dbReference type="KEGG" id="ope:PU634_10440"/>